<dbReference type="PANTHER" id="PTHR33545">
    <property type="entry name" value="UPF0750 MEMBRANE PROTEIN YITT-RELATED"/>
    <property type="match status" value="1"/>
</dbReference>
<accession>A0A645G768</accession>
<dbReference type="AlphaFoldDB" id="A0A645G768"/>
<dbReference type="InterPro" id="IPR015867">
    <property type="entry name" value="N-reg_PII/ATP_PRibTrfase_C"/>
</dbReference>
<gene>
    <name evidence="8" type="ORF">SDC9_170120</name>
</gene>
<evidence type="ECO:0000256" key="5">
    <source>
        <dbReference type="ARBA" id="ARBA00023136"/>
    </source>
</evidence>
<evidence type="ECO:0000259" key="7">
    <source>
        <dbReference type="Pfam" id="PF10035"/>
    </source>
</evidence>
<dbReference type="PANTHER" id="PTHR33545:SF5">
    <property type="entry name" value="UPF0750 MEMBRANE PROTEIN YITT"/>
    <property type="match status" value="1"/>
</dbReference>
<evidence type="ECO:0000256" key="1">
    <source>
        <dbReference type="ARBA" id="ARBA00004651"/>
    </source>
</evidence>
<dbReference type="Gene3D" id="3.30.70.120">
    <property type="match status" value="1"/>
</dbReference>
<feature type="transmembrane region" description="Helical" evidence="6">
    <location>
        <begin position="17"/>
        <end position="36"/>
    </location>
</feature>
<comment type="caution">
    <text evidence="8">The sequence shown here is derived from an EMBL/GenBank/DDBJ whole genome shotgun (WGS) entry which is preliminary data.</text>
</comment>
<keyword evidence="4 6" id="KW-1133">Transmembrane helix</keyword>
<evidence type="ECO:0000256" key="3">
    <source>
        <dbReference type="ARBA" id="ARBA00022692"/>
    </source>
</evidence>
<evidence type="ECO:0000256" key="2">
    <source>
        <dbReference type="ARBA" id="ARBA00022475"/>
    </source>
</evidence>
<reference evidence="8" key="1">
    <citation type="submission" date="2019-08" db="EMBL/GenBank/DDBJ databases">
        <authorList>
            <person name="Kucharzyk K."/>
            <person name="Murdoch R.W."/>
            <person name="Higgins S."/>
            <person name="Loffler F."/>
        </authorList>
    </citation>
    <scope>NUCLEOTIDE SEQUENCE</scope>
</reference>
<dbReference type="EMBL" id="VSSQ01071041">
    <property type="protein sequence ID" value="MPN22737.1"/>
    <property type="molecule type" value="Genomic_DNA"/>
</dbReference>
<feature type="domain" description="DUF2179" evidence="7">
    <location>
        <begin position="132"/>
        <end position="186"/>
    </location>
</feature>
<comment type="subcellular location">
    <subcellularLocation>
        <location evidence="1">Cell membrane</location>
        <topology evidence="1">Multi-pass membrane protein</topology>
    </subcellularLocation>
</comment>
<keyword evidence="3 6" id="KW-0812">Transmembrane</keyword>
<dbReference type="InterPro" id="IPR019264">
    <property type="entry name" value="DUF2179"/>
</dbReference>
<sequence length="195" mass="20970">MVDYVAPLLPIYTGDRLLAALCTGVLSGIGYALIYMHNSSTGGSDFIIMAIRAKRPHLSLGRISFAIELVIILAGGLIFRDMNGVLYGLLVNYISAQMVDKMLYGVDAGKLTLIITERGRDVVAAIDQCSGRGATILPAKGGYAGDGKEVVLCACNNKQMYQVRQAVHEVDSASFIIILESNEVLGEGFKEHTLK</sequence>
<dbReference type="InterPro" id="IPR051461">
    <property type="entry name" value="UPF0750_membrane"/>
</dbReference>
<keyword evidence="5 6" id="KW-0472">Membrane</keyword>
<keyword evidence="2" id="KW-1003">Cell membrane</keyword>
<proteinExistence type="predicted"/>
<evidence type="ECO:0000256" key="6">
    <source>
        <dbReference type="SAM" id="Phobius"/>
    </source>
</evidence>
<dbReference type="CDD" id="cd16380">
    <property type="entry name" value="YitT_C"/>
    <property type="match status" value="1"/>
</dbReference>
<dbReference type="InterPro" id="IPR003740">
    <property type="entry name" value="YitT"/>
</dbReference>
<name>A0A645G768_9ZZZZ</name>
<dbReference type="Pfam" id="PF10035">
    <property type="entry name" value="DUF2179"/>
    <property type="match status" value="1"/>
</dbReference>
<protein>
    <recommendedName>
        <fullName evidence="7">DUF2179 domain-containing protein</fullName>
    </recommendedName>
</protein>
<evidence type="ECO:0000256" key="4">
    <source>
        <dbReference type="ARBA" id="ARBA00022989"/>
    </source>
</evidence>
<feature type="transmembrane region" description="Helical" evidence="6">
    <location>
        <begin position="57"/>
        <end position="79"/>
    </location>
</feature>
<dbReference type="GO" id="GO:0005886">
    <property type="term" value="C:plasma membrane"/>
    <property type="evidence" value="ECO:0007669"/>
    <property type="project" value="UniProtKB-SubCell"/>
</dbReference>
<organism evidence="8">
    <name type="scientific">bioreactor metagenome</name>
    <dbReference type="NCBI Taxonomy" id="1076179"/>
    <lineage>
        <taxon>unclassified sequences</taxon>
        <taxon>metagenomes</taxon>
        <taxon>ecological metagenomes</taxon>
    </lineage>
</organism>
<evidence type="ECO:0000313" key="8">
    <source>
        <dbReference type="EMBL" id="MPN22737.1"/>
    </source>
</evidence>
<dbReference type="Pfam" id="PF02588">
    <property type="entry name" value="YitT_membrane"/>
    <property type="match status" value="1"/>
</dbReference>